<name>A0A6N7Y540_9FIRM</name>
<dbReference type="SUPFAM" id="SSF81901">
    <property type="entry name" value="HCP-like"/>
    <property type="match status" value="2"/>
</dbReference>
<dbReference type="InterPro" id="IPR041073">
    <property type="entry name" value="MobL"/>
</dbReference>
<reference evidence="1 2" key="1">
    <citation type="submission" date="2019-09" db="EMBL/GenBank/DDBJ databases">
        <title>In-depth cultivation of the pig gut microbiome towards novel bacterial diversity and tailored functional studies.</title>
        <authorList>
            <person name="Wylensek D."/>
            <person name="Hitch T.C.A."/>
            <person name="Clavel T."/>
        </authorList>
    </citation>
    <scope>NUCLEOTIDE SEQUENCE [LARGE SCALE GENOMIC DNA]</scope>
    <source>
        <strain evidence="1 2">WCA3-693-APC-4?</strain>
    </source>
</reference>
<dbReference type="Pfam" id="PF18555">
    <property type="entry name" value="MobL"/>
    <property type="match status" value="1"/>
</dbReference>
<dbReference type="Gene3D" id="1.25.40.10">
    <property type="entry name" value="Tetratricopeptide repeat domain"/>
    <property type="match status" value="2"/>
</dbReference>
<dbReference type="AlphaFoldDB" id="A0A6N7Y540"/>
<keyword evidence="2" id="KW-1185">Reference proteome</keyword>
<dbReference type="Proteomes" id="UP000469523">
    <property type="component" value="Unassembled WGS sequence"/>
</dbReference>
<evidence type="ECO:0000313" key="2">
    <source>
        <dbReference type="Proteomes" id="UP000469523"/>
    </source>
</evidence>
<sequence>MPRLILKCPYLKGGSDKTSAHLENLVNYIATRDGVEKINIENRNFSSTTKQGELILQLVKEFPNTKNLFEYEDYIENPSLENASEFISIAIEENFDEIGKRKNYVDYIANRPRVEKMGKHGLFTGGDDSLVLSKIADEVANHEGNVWTPIISLRREDATRLGFDNAESWHNMLSYYSIDIAESLKIKPENFQWYAAFHNEGHHPHVHMVCYSTDPKEGYLTKKGIEKMKSGFVKNIFGEELKEIYIEQSKRRDELKQESREVLLQLISEMKNDTYRNSKVEKLFIEFAERLKFSKGKKQYGYLQLKLKAMVDEIVDELAKDERISKAYGLWYEMRNEVLNSYMNNLPESLPLSQQKEFKSIKNMIIKEADNYNKGIFSFEEIANDDIDIAEDVYLKWSDDYKRACKFLYGTDDVVQDFEDAFCLFQSEAEKGNALAMFNMGRIFADGLGVEIDMEESYAWYEKALNAFHKVEDKKSWKYTEYRIGKMYSQGLGTEEDYEKVAYWLTLSAKERYKFAEYSLGGLYYRGQGAEQNYGRAFDLYLKSAKQGFPYADFEAAKQYYEKSAKLGNTFACYSLAKLILAEENPVEREVKKAIEYLKQASTSGNQFAQYSLGKLYLDGEYVDKDTLKAVELFKLSSEQGNEYASYQLGKLYLKDEDITKDIPSAIKWLYLSAEKGNQYGQYLLGKIYLLGEDVPRNKEEAIKWFALSAEQGNEYAQFFLDNMDKFYNTSVSLAVSKIFHHMSKTFEDNVPLKSSGVGIKVDSKLLRKLREKKMAQGHKKDDHEQQNIEL</sequence>
<gene>
    <name evidence="1" type="ORF">FYJ83_16995</name>
</gene>
<dbReference type="InterPro" id="IPR048102">
    <property type="entry name" value="MobP3"/>
</dbReference>
<dbReference type="GO" id="GO:0036503">
    <property type="term" value="P:ERAD pathway"/>
    <property type="evidence" value="ECO:0007669"/>
    <property type="project" value="TreeGrafter"/>
</dbReference>
<dbReference type="InterPro" id="IPR050767">
    <property type="entry name" value="Sel1_AlgK"/>
</dbReference>
<dbReference type="PANTHER" id="PTHR11102:SF160">
    <property type="entry name" value="ERAD-ASSOCIATED E3 UBIQUITIN-PROTEIN LIGASE COMPONENT HRD3"/>
    <property type="match status" value="1"/>
</dbReference>
<dbReference type="PANTHER" id="PTHR11102">
    <property type="entry name" value="SEL-1-LIKE PROTEIN"/>
    <property type="match status" value="1"/>
</dbReference>
<dbReference type="Pfam" id="PF08238">
    <property type="entry name" value="Sel1"/>
    <property type="match status" value="8"/>
</dbReference>
<dbReference type="RefSeq" id="WP_154442678.1">
    <property type="nucleotide sequence ID" value="NZ_VUNQ01000057.1"/>
</dbReference>
<dbReference type="SMART" id="SM00671">
    <property type="entry name" value="SEL1"/>
    <property type="match status" value="7"/>
</dbReference>
<dbReference type="InterPro" id="IPR011990">
    <property type="entry name" value="TPR-like_helical_dom_sf"/>
</dbReference>
<evidence type="ECO:0000313" key="1">
    <source>
        <dbReference type="EMBL" id="MSU03160.1"/>
    </source>
</evidence>
<proteinExistence type="predicted"/>
<dbReference type="InterPro" id="IPR006597">
    <property type="entry name" value="Sel1-like"/>
</dbReference>
<dbReference type="EMBL" id="VUNQ01000057">
    <property type="protein sequence ID" value="MSU03160.1"/>
    <property type="molecule type" value="Genomic_DNA"/>
</dbReference>
<accession>A0A6N7Y540</accession>
<comment type="caution">
    <text evidence="1">The sequence shown here is derived from an EMBL/GenBank/DDBJ whole genome shotgun (WGS) entry which is preliminary data.</text>
</comment>
<dbReference type="NCBIfam" id="NF041499">
    <property type="entry name" value="MobP3"/>
    <property type="match status" value="1"/>
</dbReference>
<organism evidence="1 2">
    <name type="scientific">Tissierella pigra</name>
    <dbReference type="NCBI Taxonomy" id="2607614"/>
    <lineage>
        <taxon>Bacteria</taxon>
        <taxon>Bacillati</taxon>
        <taxon>Bacillota</taxon>
        <taxon>Tissierellia</taxon>
        <taxon>Tissierellales</taxon>
        <taxon>Tissierellaceae</taxon>
        <taxon>Tissierella</taxon>
    </lineage>
</organism>
<protein>
    <submittedName>
        <fullName evidence="1">Sel1 repeat family protein</fullName>
    </submittedName>
</protein>